<evidence type="ECO:0000256" key="2">
    <source>
        <dbReference type="ARBA" id="ARBA00007375"/>
    </source>
</evidence>
<dbReference type="GO" id="GO:0016787">
    <property type="term" value="F:hydrolase activity"/>
    <property type="evidence" value="ECO:0007669"/>
    <property type="project" value="TreeGrafter"/>
</dbReference>
<reference evidence="7" key="1">
    <citation type="submission" date="2020-05" db="EMBL/GenBank/DDBJ databases">
        <authorList>
            <person name="Chiriac C."/>
            <person name="Salcher M."/>
            <person name="Ghai R."/>
            <person name="Kavagutti S V."/>
        </authorList>
    </citation>
    <scope>NUCLEOTIDE SEQUENCE</scope>
</reference>
<feature type="transmembrane region" description="Helical" evidence="6">
    <location>
        <begin position="32"/>
        <end position="49"/>
    </location>
</feature>
<dbReference type="Pfam" id="PF07947">
    <property type="entry name" value="YhhN"/>
    <property type="match status" value="1"/>
</dbReference>
<evidence type="ECO:0000256" key="3">
    <source>
        <dbReference type="ARBA" id="ARBA00022692"/>
    </source>
</evidence>
<dbReference type="PANTHER" id="PTHR31885:SF6">
    <property type="entry name" value="GH04784P"/>
    <property type="match status" value="1"/>
</dbReference>
<evidence type="ECO:0000256" key="4">
    <source>
        <dbReference type="ARBA" id="ARBA00022989"/>
    </source>
</evidence>
<evidence type="ECO:0000313" key="10">
    <source>
        <dbReference type="EMBL" id="CAB4678482.1"/>
    </source>
</evidence>
<dbReference type="InterPro" id="IPR012506">
    <property type="entry name" value="TMEM86B-like"/>
</dbReference>
<keyword evidence="3 6" id="KW-0812">Transmembrane</keyword>
<evidence type="ECO:0000313" key="9">
    <source>
        <dbReference type="EMBL" id="CAB4635527.1"/>
    </source>
</evidence>
<keyword evidence="4 6" id="KW-1133">Transmembrane helix</keyword>
<dbReference type="EMBL" id="CAEZXE010000061">
    <property type="protein sequence ID" value="CAB4678482.1"/>
    <property type="molecule type" value="Genomic_DNA"/>
</dbReference>
<dbReference type="AlphaFoldDB" id="A0A6J6BGI6"/>
<dbReference type="EMBL" id="CAEZVV010000006">
    <property type="protein sequence ID" value="CAB4635527.1"/>
    <property type="molecule type" value="Genomic_DNA"/>
</dbReference>
<dbReference type="EMBL" id="CAEZSU010000001">
    <property type="protein sequence ID" value="CAB4538096.1"/>
    <property type="molecule type" value="Genomic_DNA"/>
</dbReference>
<accession>A0A6J6BGI6</accession>
<dbReference type="EMBL" id="CAEZTR010000020">
    <property type="protein sequence ID" value="CAB4570842.1"/>
    <property type="molecule type" value="Genomic_DNA"/>
</dbReference>
<name>A0A6J6BGI6_9ZZZZ</name>
<feature type="transmembrane region" description="Helical" evidence="6">
    <location>
        <begin position="80"/>
        <end position="99"/>
    </location>
</feature>
<protein>
    <submittedName>
        <fullName evidence="7">Unannotated protein</fullName>
    </submittedName>
</protein>
<sequence length="210" mass="22168">MTAIAFLLLSLTAVVAVSDWIAVANNYRVAEYLLKPLVMVFLIAVALSIDPSSDFARVMLVIGLLLSMIGDIALMLPKDLFIAGLGAFLVAHVFYVIALLSLGISLTGFVVGVVLMTVVAVVLGRRIVQGAARVDKTMAGPVAAYISVISLMVAAAIGTGQFFAITGALLFGASDALLGWTRFLKEFPRSRIIVMVTYHLGQAGLVLALL</sequence>
<dbReference type="GO" id="GO:0016020">
    <property type="term" value="C:membrane"/>
    <property type="evidence" value="ECO:0007669"/>
    <property type="project" value="UniProtKB-SubCell"/>
</dbReference>
<feature type="transmembrane region" description="Helical" evidence="6">
    <location>
        <begin position="56"/>
        <end position="74"/>
    </location>
</feature>
<comment type="subcellular location">
    <subcellularLocation>
        <location evidence="1">Membrane</location>
        <topology evidence="1">Multi-pass membrane protein</topology>
    </subcellularLocation>
</comment>
<evidence type="ECO:0000313" key="8">
    <source>
        <dbReference type="EMBL" id="CAB4570842.1"/>
    </source>
</evidence>
<feature type="transmembrane region" description="Helical" evidence="6">
    <location>
        <begin position="106"/>
        <end position="124"/>
    </location>
</feature>
<evidence type="ECO:0000256" key="1">
    <source>
        <dbReference type="ARBA" id="ARBA00004141"/>
    </source>
</evidence>
<feature type="transmembrane region" description="Helical" evidence="6">
    <location>
        <begin position="144"/>
        <end position="171"/>
    </location>
</feature>
<keyword evidence="5 6" id="KW-0472">Membrane</keyword>
<proteinExistence type="inferred from homology"/>
<feature type="transmembrane region" description="Helical" evidence="6">
    <location>
        <begin position="192"/>
        <end position="209"/>
    </location>
</feature>
<gene>
    <name evidence="7" type="ORF">UFOPK1495_00027</name>
    <name evidence="8" type="ORF">UFOPK1711_00500</name>
    <name evidence="9" type="ORF">UFOPK2143_00197</name>
    <name evidence="10" type="ORF">UFOPK2350_00833</name>
</gene>
<dbReference type="PANTHER" id="PTHR31885">
    <property type="entry name" value="GH04784P"/>
    <property type="match status" value="1"/>
</dbReference>
<organism evidence="7">
    <name type="scientific">freshwater metagenome</name>
    <dbReference type="NCBI Taxonomy" id="449393"/>
    <lineage>
        <taxon>unclassified sequences</taxon>
        <taxon>metagenomes</taxon>
        <taxon>ecological metagenomes</taxon>
    </lineage>
</organism>
<comment type="similarity">
    <text evidence="2">Belongs to the TMEM86 family.</text>
</comment>
<evidence type="ECO:0000256" key="6">
    <source>
        <dbReference type="SAM" id="Phobius"/>
    </source>
</evidence>
<evidence type="ECO:0000256" key="5">
    <source>
        <dbReference type="ARBA" id="ARBA00023136"/>
    </source>
</evidence>
<evidence type="ECO:0000313" key="7">
    <source>
        <dbReference type="EMBL" id="CAB4538096.1"/>
    </source>
</evidence>